<reference evidence="3" key="2">
    <citation type="submission" date="2016-01" db="EMBL/GenBank/DDBJ databases">
        <title>Microcella alkaliphila JAM AC0309 whole genome shotgun sequence.</title>
        <authorList>
            <person name="Kurata A."/>
            <person name="Hirose Y."/>
            <person name="Kishimoto N."/>
            <person name="Kobayashi T."/>
        </authorList>
    </citation>
    <scope>NUCLEOTIDE SEQUENCE [LARGE SCALE GENOMIC DNA]</scope>
    <source>
        <strain evidence="3">JAM AC0309</strain>
    </source>
</reference>
<sequence>MRVVTSQERRAGTESDGRGQCSGLVGTTATLVTAAVLAVAASVVRADTPTKFTSTRLEVPTRLRLTAGSARVRSAVVTAAR</sequence>
<feature type="transmembrane region" description="Helical" evidence="2">
    <location>
        <begin position="21"/>
        <end position="44"/>
    </location>
</feature>
<dbReference type="Proteomes" id="UP000218965">
    <property type="component" value="Chromosome"/>
</dbReference>
<dbReference type="AlphaFoldDB" id="A0A0U5BJX5"/>
<reference evidence="3" key="1">
    <citation type="submission" date="2015-12" db="EMBL/GenBank/DDBJ databases">
        <authorList>
            <consortium name="Microcella alkaliphila JAM AC0309 genome sequencing consortium"/>
            <person name="Kurata A."/>
            <person name="Hirose Y."/>
            <person name="Kishimoto N."/>
            <person name="Kobayashi T."/>
        </authorList>
    </citation>
    <scope>NUCLEOTIDE SEQUENCE</scope>
    <source>
        <strain evidence="3">JAM AC0309</strain>
    </source>
</reference>
<evidence type="ECO:0000256" key="2">
    <source>
        <dbReference type="SAM" id="Phobius"/>
    </source>
</evidence>
<evidence type="ECO:0000256" key="1">
    <source>
        <dbReference type="SAM" id="MobiDB-lite"/>
    </source>
</evidence>
<gene>
    <name evidence="3" type="primary">DCAF1</name>
    <name evidence="3" type="ORF">MalAC0309_1015</name>
</gene>
<proteinExistence type="predicted"/>
<evidence type="ECO:0000313" key="3">
    <source>
        <dbReference type="EMBL" id="BAU31877.1"/>
    </source>
</evidence>
<evidence type="ECO:0000313" key="4">
    <source>
        <dbReference type="Proteomes" id="UP000218965"/>
    </source>
</evidence>
<keyword evidence="2" id="KW-1133">Transmembrane helix</keyword>
<feature type="compositionally biased region" description="Basic and acidic residues" evidence="1">
    <location>
        <begin position="7"/>
        <end position="17"/>
    </location>
</feature>
<accession>A0A0U5BJX5</accession>
<keyword evidence="2" id="KW-0472">Membrane</keyword>
<protein>
    <submittedName>
        <fullName evidence="3">DDB1-and CUL4-associated factor-like 1</fullName>
    </submittedName>
</protein>
<organism evidence="3 4">
    <name type="scientific">Microcella alkaliphila</name>
    <dbReference type="NCBI Taxonomy" id="279828"/>
    <lineage>
        <taxon>Bacteria</taxon>
        <taxon>Bacillati</taxon>
        <taxon>Actinomycetota</taxon>
        <taxon>Actinomycetes</taxon>
        <taxon>Micrococcales</taxon>
        <taxon>Microbacteriaceae</taxon>
        <taxon>Microcella</taxon>
    </lineage>
</organism>
<dbReference type="EMBL" id="AP017315">
    <property type="protein sequence ID" value="BAU31877.1"/>
    <property type="molecule type" value="Genomic_DNA"/>
</dbReference>
<dbReference type="KEGG" id="malk:MalAC0309_1015"/>
<feature type="region of interest" description="Disordered" evidence="1">
    <location>
        <begin position="1"/>
        <end position="22"/>
    </location>
</feature>
<keyword evidence="2" id="KW-0812">Transmembrane</keyword>
<name>A0A0U5BJX5_9MICO</name>